<evidence type="ECO:0000313" key="2">
    <source>
        <dbReference type="Proteomes" id="UP000805649"/>
    </source>
</evidence>
<dbReference type="EMBL" id="VUJX02000003">
    <property type="protein sequence ID" value="KAL0938729.1"/>
    <property type="molecule type" value="Genomic_DNA"/>
</dbReference>
<name>A0ACC3Z3S5_COLTU</name>
<organism evidence="1 2">
    <name type="scientific">Colletotrichum truncatum</name>
    <name type="common">Anthracnose fungus</name>
    <name type="synonym">Colletotrichum capsici</name>
    <dbReference type="NCBI Taxonomy" id="5467"/>
    <lineage>
        <taxon>Eukaryota</taxon>
        <taxon>Fungi</taxon>
        <taxon>Dikarya</taxon>
        <taxon>Ascomycota</taxon>
        <taxon>Pezizomycotina</taxon>
        <taxon>Sordariomycetes</taxon>
        <taxon>Hypocreomycetidae</taxon>
        <taxon>Glomerellales</taxon>
        <taxon>Glomerellaceae</taxon>
        <taxon>Colletotrichum</taxon>
        <taxon>Colletotrichum truncatum species complex</taxon>
    </lineage>
</organism>
<evidence type="ECO:0000313" key="1">
    <source>
        <dbReference type="EMBL" id="KAL0938729.1"/>
    </source>
</evidence>
<protein>
    <submittedName>
        <fullName evidence="1">Uncharacterized protein</fullName>
    </submittedName>
</protein>
<gene>
    <name evidence="1" type="ORF">CTRU02_205339</name>
</gene>
<proteinExistence type="predicted"/>
<dbReference type="Proteomes" id="UP000805649">
    <property type="component" value="Unassembled WGS sequence"/>
</dbReference>
<comment type="caution">
    <text evidence="1">The sequence shown here is derived from an EMBL/GenBank/DDBJ whole genome shotgun (WGS) entry which is preliminary data.</text>
</comment>
<accession>A0ACC3Z3S5</accession>
<keyword evidence="2" id="KW-1185">Reference proteome</keyword>
<sequence length="98" mass="10758">MYVGRTTTKKGTPSDQTKPKHGILLDVHIQVPGNTIIVRPDSLHHTQTRTHTRNRRQPCCTAFSFTTPSALCALRLRPPTNHDNCSTSATDCGHAPVS</sequence>
<reference evidence="1 2" key="1">
    <citation type="journal article" date="2020" name="Phytopathology">
        <title>Genome Sequence Resources of Colletotrichum truncatum, C. plurivorum, C. musicola, and C. sojae: Four Species Pathogenic to Soybean (Glycine max).</title>
        <authorList>
            <person name="Rogerio F."/>
            <person name="Boufleur T.R."/>
            <person name="Ciampi-Guillardi M."/>
            <person name="Sukno S.A."/>
            <person name="Thon M.R."/>
            <person name="Massola Junior N.S."/>
            <person name="Baroncelli R."/>
        </authorList>
    </citation>
    <scope>NUCLEOTIDE SEQUENCE [LARGE SCALE GENOMIC DNA]</scope>
    <source>
        <strain evidence="1 2">CMES1059</strain>
    </source>
</reference>